<protein>
    <submittedName>
        <fullName evidence="2">Uncharacterized protein</fullName>
    </submittedName>
</protein>
<reference evidence="2 3" key="2">
    <citation type="journal article" date="2013" name="Int. J. Syst. Evol. Microbiol.">
        <title>Methylophaga nitratireducenticrescens sp. nov. and Methylophaga frappieri sp. nov., isolated from the biofilm of the methanol-fed denitrification system treating the seawater at the Montreal Biodome.</title>
        <authorList>
            <person name="Villeneuve C."/>
            <person name="Martineau C."/>
            <person name="Mauffrey F."/>
            <person name="Villemur R."/>
        </authorList>
    </citation>
    <scope>NUCLEOTIDE SEQUENCE [LARGE SCALE GENOMIC DNA]</scope>
    <source>
        <strain evidence="2 3">JAM1</strain>
    </source>
</reference>
<dbReference type="EMBL" id="CP003390">
    <property type="protein sequence ID" value="AFI83129.1"/>
    <property type="molecule type" value="Genomic_DNA"/>
</dbReference>
<organism evidence="2 3">
    <name type="scientific">Methylophaga nitratireducenticrescens</name>
    <dbReference type="NCBI Taxonomy" id="754476"/>
    <lineage>
        <taxon>Bacteria</taxon>
        <taxon>Pseudomonadati</taxon>
        <taxon>Pseudomonadota</taxon>
        <taxon>Gammaproteobacteria</taxon>
        <taxon>Thiotrichales</taxon>
        <taxon>Piscirickettsiaceae</taxon>
        <taxon>Methylophaga</taxon>
    </lineage>
</organism>
<evidence type="ECO:0000256" key="1">
    <source>
        <dbReference type="SAM" id="Phobius"/>
    </source>
</evidence>
<feature type="transmembrane region" description="Helical" evidence="1">
    <location>
        <begin position="12"/>
        <end position="34"/>
    </location>
</feature>
<dbReference type="HOGENOM" id="CLU_3345815_0_0_6"/>
<accession>I1XFG0</accession>
<proteinExistence type="predicted"/>
<evidence type="ECO:0000313" key="3">
    <source>
        <dbReference type="Proteomes" id="UP000009144"/>
    </source>
</evidence>
<reference evidence="2 3" key="1">
    <citation type="journal article" date="2012" name="J. Bacteriol.">
        <title>Complete genome sequences of Methylophaga sp. strain JAM1 and Methylophaga sp. strain JAM7.</title>
        <authorList>
            <person name="Villeneuve C."/>
            <person name="Martineau C."/>
            <person name="Mauffrey F."/>
            <person name="Villemur R."/>
        </authorList>
    </citation>
    <scope>NUCLEOTIDE SEQUENCE [LARGE SCALE GENOMIC DNA]</scope>
    <source>
        <strain evidence="2 3">JAM1</strain>
    </source>
</reference>
<keyword evidence="3" id="KW-1185">Reference proteome</keyword>
<keyword evidence="1" id="KW-0812">Transmembrane</keyword>
<name>I1XFG0_METNJ</name>
<dbReference type="PATRIC" id="fig|754476.3.peg.268"/>
<dbReference type="Proteomes" id="UP000009144">
    <property type="component" value="Chromosome"/>
</dbReference>
<gene>
    <name evidence="2" type="ordered locus">Q7A_271</name>
</gene>
<keyword evidence="1" id="KW-1133">Transmembrane helix</keyword>
<evidence type="ECO:0000313" key="2">
    <source>
        <dbReference type="EMBL" id="AFI83129.1"/>
    </source>
</evidence>
<dbReference type="AlphaFoldDB" id="I1XFG0"/>
<sequence>MSDSRFINGRPIKQVCSMSAATIILAIAVVIRFIHYL</sequence>
<keyword evidence="1" id="KW-0472">Membrane</keyword>